<dbReference type="Pfam" id="PF03073">
    <property type="entry name" value="TspO_MBR"/>
    <property type="match status" value="1"/>
</dbReference>
<dbReference type="AlphaFoldDB" id="A0A0W1AKU2"/>
<evidence type="ECO:0000256" key="6">
    <source>
        <dbReference type="SAM" id="Phobius"/>
    </source>
</evidence>
<dbReference type="GO" id="GO:0033013">
    <property type="term" value="P:tetrapyrrole metabolic process"/>
    <property type="evidence" value="ECO:0007669"/>
    <property type="project" value="UniProtKB-ARBA"/>
</dbReference>
<dbReference type="RefSeq" id="WP_058491940.1">
    <property type="nucleotide sequence ID" value="NZ_CBCRUR010000002.1"/>
</dbReference>
<proteinExistence type="inferred from homology"/>
<dbReference type="OrthoDB" id="9795496at2"/>
<dbReference type="EMBL" id="LNZC01000002">
    <property type="protein sequence ID" value="KTD81910.1"/>
    <property type="molecule type" value="Genomic_DNA"/>
</dbReference>
<keyword evidence="4 6" id="KW-1133">Transmembrane helix</keyword>
<feature type="transmembrane region" description="Helical" evidence="6">
    <location>
        <begin position="48"/>
        <end position="70"/>
    </location>
</feature>
<evidence type="ECO:0000313" key="7">
    <source>
        <dbReference type="EMBL" id="KTD81910.1"/>
    </source>
</evidence>
<dbReference type="FunFam" id="1.20.1260.100:FF:000001">
    <property type="entry name" value="translocator protein 2"/>
    <property type="match status" value="1"/>
</dbReference>
<dbReference type="PATRIC" id="fig|45076.6.peg.231"/>
<feature type="transmembrane region" description="Helical" evidence="6">
    <location>
        <begin position="100"/>
        <end position="121"/>
    </location>
</feature>
<dbReference type="PANTHER" id="PTHR10057">
    <property type="entry name" value="PERIPHERAL-TYPE BENZODIAZEPINE RECEPTOR"/>
    <property type="match status" value="1"/>
</dbReference>
<keyword evidence="5 6" id="KW-0472">Membrane</keyword>
<organism evidence="7 8">
    <name type="scientific">Legionella worsleiensis</name>
    <dbReference type="NCBI Taxonomy" id="45076"/>
    <lineage>
        <taxon>Bacteria</taxon>
        <taxon>Pseudomonadati</taxon>
        <taxon>Pseudomonadota</taxon>
        <taxon>Gammaproteobacteria</taxon>
        <taxon>Legionellales</taxon>
        <taxon>Legionellaceae</taxon>
        <taxon>Legionella</taxon>
    </lineage>
</organism>
<feature type="transmembrane region" description="Helical" evidence="6">
    <location>
        <begin position="77"/>
        <end position="94"/>
    </location>
</feature>
<evidence type="ECO:0000313" key="8">
    <source>
        <dbReference type="Proteomes" id="UP000054662"/>
    </source>
</evidence>
<dbReference type="Proteomes" id="UP000054662">
    <property type="component" value="Unassembled WGS sequence"/>
</dbReference>
<dbReference type="GO" id="GO:0016020">
    <property type="term" value="C:membrane"/>
    <property type="evidence" value="ECO:0007669"/>
    <property type="project" value="UniProtKB-SubCell"/>
</dbReference>
<accession>A0A0W1AKU2</accession>
<comment type="similarity">
    <text evidence="2">Belongs to the TspO/BZRP family.</text>
</comment>
<evidence type="ECO:0000256" key="3">
    <source>
        <dbReference type="ARBA" id="ARBA00022692"/>
    </source>
</evidence>
<dbReference type="CDD" id="cd15904">
    <property type="entry name" value="TSPO_MBR"/>
    <property type="match status" value="1"/>
</dbReference>
<dbReference type="InterPro" id="IPR038330">
    <property type="entry name" value="TspO/MBR-related_sf"/>
</dbReference>
<dbReference type="Gene3D" id="1.20.1260.100">
    <property type="entry name" value="TspO/MBR protein"/>
    <property type="match status" value="1"/>
</dbReference>
<evidence type="ECO:0000256" key="4">
    <source>
        <dbReference type="ARBA" id="ARBA00022989"/>
    </source>
</evidence>
<comment type="caution">
    <text evidence="7">The sequence shown here is derived from an EMBL/GenBank/DDBJ whole genome shotgun (WGS) entry which is preliminary data.</text>
</comment>
<sequence>MRFNSFTKLVLLVVLFESIGFLLGLITQANIYPWYANLVKSPLTPPGYVFSIVWSLLYALLALVALLVFAHDKNNSTNTLTALFVAQMVMNWAWTPLFFGLHWVTLSAFWLVGLIILNLLLLIKARKNNRLVIWLLIPYLIWLLFAAYLNGYIALMN</sequence>
<dbReference type="PANTHER" id="PTHR10057:SF0">
    <property type="entry name" value="TRANSLOCATOR PROTEIN"/>
    <property type="match status" value="1"/>
</dbReference>
<dbReference type="InterPro" id="IPR004307">
    <property type="entry name" value="TspO_MBR"/>
</dbReference>
<feature type="transmembrane region" description="Helical" evidence="6">
    <location>
        <begin position="133"/>
        <end position="155"/>
    </location>
</feature>
<evidence type="ECO:0000256" key="1">
    <source>
        <dbReference type="ARBA" id="ARBA00004141"/>
    </source>
</evidence>
<dbReference type="STRING" id="45076.Lwor_0213"/>
<gene>
    <name evidence="7" type="ORF">Lwor_0213</name>
</gene>
<name>A0A0W1AKU2_9GAMM</name>
<dbReference type="PIRSF" id="PIRSF005859">
    <property type="entry name" value="PBR"/>
    <property type="match status" value="1"/>
</dbReference>
<keyword evidence="3 6" id="KW-0812">Transmembrane</keyword>
<comment type="subcellular location">
    <subcellularLocation>
        <location evidence="1">Membrane</location>
        <topology evidence="1">Multi-pass membrane protein</topology>
    </subcellularLocation>
</comment>
<keyword evidence="8" id="KW-1185">Reference proteome</keyword>
<evidence type="ECO:0000256" key="5">
    <source>
        <dbReference type="ARBA" id="ARBA00023136"/>
    </source>
</evidence>
<protein>
    <submittedName>
        <fullName evidence="7">Tryptophan-rich sensory protein</fullName>
    </submittedName>
</protein>
<reference evidence="7 8" key="1">
    <citation type="submission" date="2015-11" db="EMBL/GenBank/DDBJ databases">
        <title>Genomic analysis of 38 Legionella species identifies large and diverse effector repertoires.</title>
        <authorList>
            <person name="Burstein D."/>
            <person name="Amaro F."/>
            <person name="Zusman T."/>
            <person name="Lifshitz Z."/>
            <person name="Cohen O."/>
            <person name="Gilbert J.A."/>
            <person name="Pupko T."/>
            <person name="Shuman H.A."/>
            <person name="Segal G."/>
        </authorList>
    </citation>
    <scope>NUCLEOTIDE SEQUENCE [LARGE SCALE GENOMIC DNA]</scope>
    <source>
        <strain evidence="7 8">ATCC 49508</strain>
    </source>
</reference>
<evidence type="ECO:0000256" key="2">
    <source>
        <dbReference type="ARBA" id="ARBA00007524"/>
    </source>
</evidence>